<keyword evidence="4" id="KW-0256">Endoplasmic reticulum</keyword>
<dbReference type="GO" id="GO:0016020">
    <property type="term" value="C:membrane"/>
    <property type="evidence" value="ECO:0007669"/>
    <property type="project" value="UniProtKB-SubCell"/>
</dbReference>
<dbReference type="SUPFAM" id="SSF53474">
    <property type="entry name" value="alpha/beta-Hydrolases"/>
    <property type="match status" value="1"/>
</dbReference>
<dbReference type="AlphaFoldDB" id="A0A6G1H694"/>
<dbReference type="EMBL" id="ML977147">
    <property type="protein sequence ID" value="KAF1988741.1"/>
    <property type="molecule type" value="Genomic_DNA"/>
</dbReference>
<dbReference type="GO" id="GO:0005739">
    <property type="term" value="C:mitochondrion"/>
    <property type="evidence" value="ECO:0007669"/>
    <property type="project" value="UniProtKB-SubCell"/>
</dbReference>
<evidence type="ECO:0008006" key="9">
    <source>
        <dbReference type="Google" id="ProtNLM"/>
    </source>
</evidence>
<reference evidence="7" key="1">
    <citation type="journal article" date="2020" name="Stud. Mycol.">
        <title>101 Dothideomycetes genomes: a test case for predicting lifestyles and emergence of pathogens.</title>
        <authorList>
            <person name="Haridas S."/>
            <person name="Albert R."/>
            <person name="Binder M."/>
            <person name="Bloem J."/>
            <person name="Labutti K."/>
            <person name="Salamov A."/>
            <person name="Andreopoulos B."/>
            <person name="Baker S."/>
            <person name="Barry K."/>
            <person name="Bills G."/>
            <person name="Bluhm B."/>
            <person name="Cannon C."/>
            <person name="Castanera R."/>
            <person name="Culley D."/>
            <person name="Daum C."/>
            <person name="Ezra D."/>
            <person name="Gonzalez J."/>
            <person name="Henrissat B."/>
            <person name="Kuo A."/>
            <person name="Liang C."/>
            <person name="Lipzen A."/>
            <person name="Lutzoni F."/>
            <person name="Magnuson J."/>
            <person name="Mondo S."/>
            <person name="Nolan M."/>
            <person name="Ohm R."/>
            <person name="Pangilinan J."/>
            <person name="Park H.-J."/>
            <person name="Ramirez L."/>
            <person name="Alfaro M."/>
            <person name="Sun H."/>
            <person name="Tritt A."/>
            <person name="Yoshinaga Y."/>
            <person name="Zwiers L.-H."/>
            <person name="Turgeon B."/>
            <person name="Goodwin S."/>
            <person name="Spatafora J."/>
            <person name="Crous P."/>
            <person name="Grigoriev I."/>
        </authorList>
    </citation>
    <scope>NUCLEOTIDE SEQUENCE</scope>
    <source>
        <strain evidence="7">CBS 113979</strain>
    </source>
</reference>
<evidence type="ECO:0000313" key="7">
    <source>
        <dbReference type="EMBL" id="KAF1988741.1"/>
    </source>
</evidence>
<evidence type="ECO:0000313" key="8">
    <source>
        <dbReference type="Proteomes" id="UP000800041"/>
    </source>
</evidence>
<dbReference type="PANTHER" id="PTHR48182">
    <property type="entry name" value="PROTEIN SERAC1"/>
    <property type="match status" value="1"/>
</dbReference>
<keyword evidence="8" id="KW-1185">Reference proteome</keyword>
<sequence length="147" mass="16588">MYKPEGCARGRIFAFHDFGGSWRTSWTWSPTSDAAISPSSGVVPSPRSVFWLRDLLPQEFPHCAIYSVGYGPQDAKFTRYGNFAQHFDQHLKSTPLDERAPTVFIAHGMGGNVLKRVLEELEAECYTRTPQLDDLKRFIFLGVSTDV</sequence>
<dbReference type="Proteomes" id="UP000800041">
    <property type="component" value="Unassembled WGS sequence"/>
</dbReference>
<comment type="subcellular location">
    <subcellularLocation>
        <location evidence="2">Endoplasmic reticulum</location>
    </subcellularLocation>
    <subcellularLocation>
        <location evidence="3">Membrane</location>
    </subcellularLocation>
    <subcellularLocation>
        <location evidence="1">Mitochondrion</location>
    </subcellularLocation>
</comment>
<dbReference type="GO" id="GO:0005783">
    <property type="term" value="C:endoplasmic reticulum"/>
    <property type="evidence" value="ECO:0007669"/>
    <property type="project" value="UniProtKB-SubCell"/>
</dbReference>
<organism evidence="7 8">
    <name type="scientific">Aulographum hederae CBS 113979</name>
    <dbReference type="NCBI Taxonomy" id="1176131"/>
    <lineage>
        <taxon>Eukaryota</taxon>
        <taxon>Fungi</taxon>
        <taxon>Dikarya</taxon>
        <taxon>Ascomycota</taxon>
        <taxon>Pezizomycotina</taxon>
        <taxon>Dothideomycetes</taxon>
        <taxon>Pleosporomycetidae</taxon>
        <taxon>Aulographales</taxon>
        <taxon>Aulographaceae</taxon>
    </lineage>
</organism>
<evidence type="ECO:0000256" key="4">
    <source>
        <dbReference type="ARBA" id="ARBA00022824"/>
    </source>
</evidence>
<evidence type="ECO:0000256" key="1">
    <source>
        <dbReference type="ARBA" id="ARBA00004173"/>
    </source>
</evidence>
<name>A0A6G1H694_9PEZI</name>
<protein>
    <recommendedName>
        <fullName evidence="9">DUF676 domain-containing protein</fullName>
    </recommendedName>
</protein>
<evidence type="ECO:0000256" key="6">
    <source>
        <dbReference type="ARBA" id="ARBA00023136"/>
    </source>
</evidence>
<keyword evidence="6" id="KW-0472">Membrane</keyword>
<dbReference type="InterPro" id="IPR029058">
    <property type="entry name" value="AB_hydrolase_fold"/>
</dbReference>
<evidence type="ECO:0000256" key="2">
    <source>
        <dbReference type="ARBA" id="ARBA00004240"/>
    </source>
</evidence>
<accession>A0A6G1H694</accession>
<evidence type="ECO:0000256" key="5">
    <source>
        <dbReference type="ARBA" id="ARBA00023128"/>
    </source>
</evidence>
<dbReference type="InterPro" id="IPR052374">
    <property type="entry name" value="SERAC1"/>
</dbReference>
<proteinExistence type="predicted"/>
<gene>
    <name evidence="7" type="ORF">K402DRAFT_19116</name>
</gene>
<dbReference type="OrthoDB" id="5086500at2759"/>
<dbReference type="PANTHER" id="PTHR48182:SF2">
    <property type="entry name" value="PROTEIN SERAC1"/>
    <property type="match status" value="1"/>
</dbReference>
<keyword evidence="5" id="KW-0496">Mitochondrion</keyword>
<evidence type="ECO:0000256" key="3">
    <source>
        <dbReference type="ARBA" id="ARBA00004370"/>
    </source>
</evidence>